<feature type="region of interest" description="Disordered" evidence="1">
    <location>
        <begin position="169"/>
        <end position="189"/>
    </location>
</feature>
<evidence type="ECO:0000256" key="2">
    <source>
        <dbReference type="SAM" id="Phobius"/>
    </source>
</evidence>
<accession>A0AAW0ALP3</accession>
<feature type="compositionally biased region" description="Low complexity" evidence="1">
    <location>
        <begin position="62"/>
        <end position="108"/>
    </location>
</feature>
<name>A0AAW0ALP3_9AGAR</name>
<feature type="region of interest" description="Disordered" evidence="1">
    <location>
        <begin position="1"/>
        <end position="40"/>
    </location>
</feature>
<feature type="transmembrane region" description="Helical" evidence="2">
    <location>
        <begin position="266"/>
        <end position="290"/>
    </location>
</feature>
<dbReference type="AlphaFoldDB" id="A0AAW0ALP3"/>
<proteinExistence type="predicted"/>
<keyword evidence="2" id="KW-0472">Membrane</keyword>
<evidence type="ECO:0000313" key="4">
    <source>
        <dbReference type="Proteomes" id="UP001362999"/>
    </source>
</evidence>
<keyword evidence="4" id="KW-1185">Reference proteome</keyword>
<dbReference type="Proteomes" id="UP001362999">
    <property type="component" value="Unassembled WGS sequence"/>
</dbReference>
<evidence type="ECO:0000256" key="1">
    <source>
        <dbReference type="SAM" id="MobiDB-lite"/>
    </source>
</evidence>
<sequence length="437" mass="46784">MRIGSLAPPHLPTFDAGRRGVSARVKDGSESIGNDDGGDITDVHAGSGDAITKHNRTIGSRDTIINNNNNGDSSVATNNNNNNGGDSGGNVIININNNNNGNGSSDDNAPADPSFVCPPTDLNGGVLTDPVSGSGPPTLTCRYSESVDCLFSASSGALIKGNDGCPSNLAQRNTSSSGSSSNPSSASDPDINALYTCKKQSNNNIGKRNERERFKFSDVHTILHGRTNSLLECIAGRWYRQSKVSKIIPYRESWIHRRNRKLSPGAAAGIAIGIILLVLLAALLFSILLCRRRQRRGAERSRHRLSSAPDTVSPFYLAEADAGSGTGVGIDHRIQLDAQLADMKERISDLEVEQSESRTTSQSEATFANLVPNRLFRIGGLPSSGSARIRSEQVVEHSDAEARLQAAREHISVLMDRINALEARDDYSLGEPPPEYV</sequence>
<comment type="caution">
    <text evidence="3">The sequence shown here is derived from an EMBL/GenBank/DDBJ whole genome shotgun (WGS) entry which is preliminary data.</text>
</comment>
<dbReference type="EMBL" id="JAWWNJ010000058">
    <property type="protein sequence ID" value="KAK7013831.1"/>
    <property type="molecule type" value="Genomic_DNA"/>
</dbReference>
<organism evidence="3 4">
    <name type="scientific">Favolaschia claudopus</name>
    <dbReference type="NCBI Taxonomy" id="2862362"/>
    <lineage>
        <taxon>Eukaryota</taxon>
        <taxon>Fungi</taxon>
        <taxon>Dikarya</taxon>
        <taxon>Basidiomycota</taxon>
        <taxon>Agaricomycotina</taxon>
        <taxon>Agaricomycetes</taxon>
        <taxon>Agaricomycetidae</taxon>
        <taxon>Agaricales</taxon>
        <taxon>Marasmiineae</taxon>
        <taxon>Mycenaceae</taxon>
        <taxon>Favolaschia</taxon>
    </lineage>
</organism>
<reference evidence="3 4" key="1">
    <citation type="journal article" date="2024" name="J Genomics">
        <title>Draft genome sequencing and assembly of Favolaschia claudopus CIRM-BRFM 2984 isolated from oak limbs.</title>
        <authorList>
            <person name="Navarro D."/>
            <person name="Drula E."/>
            <person name="Chaduli D."/>
            <person name="Cazenave R."/>
            <person name="Ahrendt S."/>
            <person name="Wang J."/>
            <person name="Lipzen A."/>
            <person name="Daum C."/>
            <person name="Barry K."/>
            <person name="Grigoriev I.V."/>
            <person name="Favel A."/>
            <person name="Rosso M.N."/>
            <person name="Martin F."/>
        </authorList>
    </citation>
    <scope>NUCLEOTIDE SEQUENCE [LARGE SCALE GENOMIC DNA]</scope>
    <source>
        <strain evidence="3 4">CIRM-BRFM 2984</strain>
    </source>
</reference>
<feature type="region of interest" description="Disordered" evidence="1">
    <location>
        <begin position="61"/>
        <end position="115"/>
    </location>
</feature>
<keyword evidence="2" id="KW-0812">Transmembrane</keyword>
<protein>
    <submittedName>
        <fullName evidence="3">Uncharacterized protein</fullName>
    </submittedName>
</protein>
<evidence type="ECO:0000313" key="3">
    <source>
        <dbReference type="EMBL" id="KAK7013831.1"/>
    </source>
</evidence>
<keyword evidence="2" id="KW-1133">Transmembrane helix</keyword>
<gene>
    <name evidence="3" type="ORF">R3P38DRAFT_3362738</name>
</gene>
<feature type="compositionally biased region" description="Low complexity" evidence="1">
    <location>
        <begin position="175"/>
        <end position="187"/>
    </location>
</feature>